<accession>A0A520X795</accession>
<dbReference type="CDD" id="cd02955">
    <property type="entry name" value="SSP411"/>
    <property type="match status" value="1"/>
</dbReference>
<dbReference type="InterPro" id="IPR024705">
    <property type="entry name" value="Ssp411"/>
</dbReference>
<dbReference type="Gene3D" id="1.50.10.10">
    <property type="match status" value="1"/>
</dbReference>
<dbReference type="Proteomes" id="UP000322454">
    <property type="component" value="Unassembled WGS sequence"/>
</dbReference>
<gene>
    <name evidence="2" type="ORF">EVJ48_09565</name>
</gene>
<dbReference type="Gene3D" id="3.40.30.10">
    <property type="entry name" value="Glutaredoxin"/>
    <property type="match status" value="1"/>
</dbReference>
<dbReference type="SUPFAM" id="SSF52833">
    <property type="entry name" value="Thioredoxin-like"/>
    <property type="match status" value="1"/>
</dbReference>
<dbReference type="AlphaFoldDB" id="A0A520X795"/>
<feature type="domain" description="Spermatogenesis-associated protein 20-like TRX" evidence="1">
    <location>
        <begin position="2"/>
        <end position="161"/>
    </location>
</feature>
<dbReference type="InterPro" id="IPR036249">
    <property type="entry name" value="Thioredoxin-like_sf"/>
</dbReference>
<evidence type="ECO:0000259" key="1">
    <source>
        <dbReference type="Pfam" id="PF03190"/>
    </source>
</evidence>
<dbReference type="PIRSF" id="PIRSF006402">
    <property type="entry name" value="UCP006402_thioredoxin"/>
    <property type="match status" value="1"/>
</dbReference>
<dbReference type="InterPro" id="IPR008928">
    <property type="entry name" value="6-hairpin_glycosidase_sf"/>
</dbReference>
<dbReference type="EMBL" id="SHMQ01000045">
    <property type="protein sequence ID" value="RZV37079.1"/>
    <property type="molecule type" value="Genomic_DNA"/>
</dbReference>
<reference evidence="2 3" key="1">
    <citation type="submission" date="2019-01" db="EMBL/GenBank/DDBJ databases">
        <title>Insights into ecological role of a new deltaproteobacterial order Candidatus Sinidesulfobacterales (Sva0485) by metagenomics and metatranscriptomics.</title>
        <authorList>
            <person name="Tan S."/>
            <person name="Liu J."/>
            <person name="Fang Y."/>
            <person name="Hedlund B."/>
            <person name="Lian Z.-H."/>
            <person name="Huang L.-Y."/>
            <person name="Li J.-T."/>
            <person name="Huang L.-N."/>
            <person name="Li W.-J."/>
            <person name="Jiang H.-C."/>
            <person name="Dong H.-L."/>
            <person name="Shu W.-S."/>
        </authorList>
    </citation>
    <scope>NUCLEOTIDE SEQUENCE [LARGE SCALE GENOMIC DNA]</scope>
    <source>
        <strain evidence="2">AP4</strain>
    </source>
</reference>
<organism evidence="2 3">
    <name type="scientific">Candidatus Acidulodesulfobacterium acidiphilum</name>
    <dbReference type="NCBI Taxonomy" id="2597224"/>
    <lineage>
        <taxon>Bacteria</taxon>
        <taxon>Deltaproteobacteria</taxon>
        <taxon>Candidatus Acidulodesulfobacterales</taxon>
        <taxon>Candidatus Acidulodesulfobacterium</taxon>
    </lineage>
</organism>
<dbReference type="InterPro" id="IPR004879">
    <property type="entry name" value="Ssp411-like_TRX"/>
</dbReference>
<dbReference type="InterPro" id="IPR012341">
    <property type="entry name" value="6hp_glycosidase-like_sf"/>
</dbReference>
<dbReference type="SUPFAM" id="SSF48208">
    <property type="entry name" value="Six-hairpin glycosidases"/>
    <property type="match status" value="1"/>
</dbReference>
<dbReference type="GO" id="GO:0005975">
    <property type="term" value="P:carbohydrate metabolic process"/>
    <property type="evidence" value="ECO:0007669"/>
    <property type="project" value="InterPro"/>
</dbReference>
<dbReference type="PANTHER" id="PTHR42899">
    <property type="entry name" value="SPERMATOGENESIS-ASSOCIATED PROTEIN 20"/>
    <property type="match status" value="1"/>
</dbReference>
<sequence>MNNLNSEKSSYLRSAVHQPVNWYPWCMEAFEKAKEKDLPVLLDIGAVWCHWCHVMDSESYEDEETAAIINEHYIAVKVDKDERPDVDSRYQKAVSVFSGTGGWPLTAFLTCDGNFFYGGTYFPKEPAYGLPSYKSVLIEIAKYYRENKEAVFNQSLDFFKRISSDANKFSIFNINIKRINDSIKKDNSLNIEYVKKFINEASYEYKLHFDDTNGGIDESPKFFYFSALELLALDYIANRDRDSLNKGIYTLNKIASGGVFDHVGGGFHRYSTDKKWIVPHFEKLAEVNAQALRTYFLYYRLTNDKALLNVINKTLDFITGELYDRINGGFYGSIDADTGDEDDGKFYTWSYNEFREIFSEREEFKAAAEIFNINKEGIMHNGKKDCDNAGEYSDSQSNIAYEPGEIPNVLYLGDNFEYLGGKIYESAILKLKNFRDRRKKPFIDRVKYSSLNGNIIYSITELSKIFNPFDLNRQKLNKIGEISIKLFMDIFDKNGDVGRFIGEAGGSVLEDNAYIVLSLIGLFETTSNPVYFIYAKKIAEYTIKNFYDWERGGFFDIQHTTKSSKIGYLVHKEKNIADYGGCSQNASVLLAMSKLYILTGEIQFKNVILKSFEYFINEASMLKHSASGYLAGLIYYADKAKVNVIVGRYNDKAVIDFYSIYEKLNTFDKLKTGFNSFNIFIDAGNKEIIDIYSGFAGYQKGDALILEEIRNAVAEYGRVKKPLVFMCGYKSCNTKIL</sequence>
<evidence type="ECO:0000313" key="2">
    <source>
        <dbReference type="EMBL" id="RZV37079.1"/>
    </source>
</evidence>
<evidence type="ECO:0000313" key="3">
    <source>
        <dbReference type="Proteomes" id="UP000322454"/>
    </source>
</evidence>
<name>A0A520X795_9DELT</name>
<comment type="caution">
    <text evidence="2">The sequence shown here is derived from an EMBL/GenBank/DDBJ whole genome shotgun (WGS) entry which is preliminary data.</text>
</comment>
<protein>
    <submittedName>
        <fullName evidence="2">Thioredoxin domain-containing protein</fullName>
    </submittedName>
</protein>
<dbReference type="Pfam" id="PF03190">
    <property type="entry name" value="Thioredox_DsbH"/>
    <property type="match status" value="1"/>
</dbReference>
<dbReference type="PANTHER" id="PTHR42899:SF1">
    <property type="entry name" value="SPERMATOGENESIS-ASSOCIATED PROTEIN 20"/>
    <property type="match status" value="1"/>
</dbReference>
<proteinExistence type="predicted"/>